<dbReference type="GO" id="GO:0042393">
    <property type="term" value="F:histone binding"/>
    <property type="evidence" value="ECO:0007669"/>
    <property type="project" value="TreeGrafter"/>
</dbReference>
<dbReference type="PANTHER" id="PTHR12247">
    <property type="entry name" value="POLYCOMB GROUP PROTEIN"/>
    <property type="match status" value="1"/>
</dbReference>
<gene>
    <name evidence="3" type="ORF">U0070_020440</name>
</gene>
<dbReference type="GO" id="GO:0045892">
    <property type="term" value="P:negative regulation of DNA-templated transcription"/>
    <property type="evidence" value="ECO:0007669"/>
    <property type="project" value="TreeGrafter"/>
</dbReference>
<keyword evidence="4" id="KW-1185">Reference proteome</keyword>
<proteinExistence type="predicted"/>
<dbReference type="PROSITE" id="PS51079">
    <property type="entry name" value="MBT"/>
    <property type="match status" value="1"/>
</dbReference>
<evidence type="ECO:0000256" key="1">
    <source>
        <dbReference type="ARBA" id="ARBA00022737"/>
    </source>
</evidence>
<feature type="repeat" description="MBT" evidence="2">
    <location>
        <begin position="1"/>
        <end position="109"/>
    </location>
</feature>
<dbReference type="GO" id="GO:0003682">
    <property type="term" value="F:chromatin binding"/>
    <property type="evidence" value="ECO:0007669"/>
    <property type="project" value="TreeGrafter"/>
</dbReference>
<dbReference type="Proteomes" id="UP001488838">
    <property type="component" value="Unassembled WGS sequence"/>
</dbReference>
<dbReference type="InterPro" id="IPR004092">
    <property type="entry name" value="Mbt"/>
</dbReference>
<dbReference type="Pfam" id="PF02820">
    <property type="entry name" value="MBT"/>
    <property type="match status" value="1"/>
</dbReference>
<comment type="caution">
    <text evidence="3">The sequence shown here is derived from an EMBL/GenBank/DDBJ whole genome shotgun (WGS) entry which is preliminary data.</text>
</comment>
<dbReference type="AlphaFoldDB" id="A0AAW0J3B9"/>
<dbReference type="PANTHER" id="PTHR12247:SF131">
    <property type="entry name" value="LD05287P"/>
    <property type="match status" value="1"/>
</dbReference>
<dbReference type="InterPro" id="IPR050548">
    <property type="entry name" value="PcG_chromatin_remod_factors"/>
</dbReference>
<organism evidence="3 4">
    <name type="scientific">Myodes glareolus</name>
    <name type="common">Bank vole</name>
    <name type="synonym">Clethrionomys glareolus</name>
    <dbReference type="NCBI Taxonomy" id="447135"/>
    <lineage>
        <taxon>Eukaryota</taxon>
        <taxon>Metazoa</taxon>
        <taxon>Chordata</taxon>
        <taxon>Craniata</taxon>
        <taxon>Vertebrata</taxon>
        <taxon>Euteleostomi</taxon>
        <taxon>Mammalia</taxon>
        <taxon>Eutheria</taxon>
        <taxon>Euarchontoglires</taxon>
        <taxon>Glires</taxon>
        <taxon>Rodentia</taxon>
        <taxon>Myomorpha</taxon>
        <taxon>Muroidea</taxon>
        <taxon>Cricetidae</taxon>
        <taxon>Arvicolinae</taxon>
        <taxon>Myodes</taxon>
    </lineage>
</organism>
<reference evidence="3 4" key="1">
    <citation type="journal article" date="2023" name="bioRxiv">
        <title>Conserved and derived expression patterns and positive selection on dental genes reveal complex evolutionary context of ever-growing rodent molars.</title>
        <authorList>
            <person name="Calamari Z.T."/>
            <person name="Song A."/>
            <person name="Cohen E."/>
            <person name="Akter M."/>
            <person name="Roy R.D."/>
            <person name="Hallikas O."/>
            <person name="Christensen M.M."/>
            <person name="Li P."/>
            <person name="Marangoni P."/>
            <person name="Jernvall J."/>
            <person name="Klein O.D."/>
        </authorList>
    </citation>
    <scope>NUCLEOTIDE SEQUENCE [LARGE SCALE GENOMIC DNA]</scope>
    <source>
        <strain evidence="3">V071</strain>
    </source>
</reference>
<dbReference type="SUPFAM" id="SSF63748">
    <property type="entry name" value="Tudor/PWWP/MBT"/>
    <property type="match status" value="1"/>
</dbReference>
<sequence>MLKNGVQTVAKLIPFTMSFNMLAFVPQDHADLRSHFFTVGMKLETVNMSEPFHICPASVTKVFNNHFFQVTIDDLRPEPNKLSMLCHADSLGILPVQWCLKNGVNLTPPKGLYPVEICGVGMIQASVSLSPN</sequence>
<evidence type="ECO:0000313" key="3">
    <source>
        <dbReference type="EMBL" id="KAK7821078.1"/>
    </source>
</evidence>
<keyword evidence="1" id="KW-0677">Repeat</keyword>
<dbReference type="SMART" id="SM00561">
    <property type="entry name" value="MBT"/>
    <property type="match status" value="1"/>
</dbReference>
<protein>
    <submittedName>
        <fullName evidence="3">Uncharacterized protein</fullName>
    </submittedName>
</protein>
<evidence type="ECO:0000313" key="4">
    <source>
        <dbReference type="Proteomes" id="UP001488838"/>
    </source>
</evidence>
<dbReference type="EMBL" id="JBBHLL010000067">
    <property type="protein sequence ID" value="KAK7821078.1"/>
    <property type="molecule type" value="Genomic_DNA"/>
</dbReference>
<dbReference type="Gene3D" id="2.30.30.140">
    <property type="match status" value="1"/>
</dbReference>
<name>A0AAW0J3B9_MYOGA</name>
<evidence type="ECO:0000256" key="2">
    <source>
        <dbReference type="PROSITE-ProRule" id="PRU00459"/>
    </source>
</evidence>
<accession>A0AAW0J3B9</accession>
<dbReference type="GO" id="GO:0005634">
    <property type="term" value="C:nucleus"/>
    <property type="evidence" value="ECO:0007669"/>
    <property type="project" value="InterPro"/>
</dbReference>